<dbReference type="AlphaFoldDB" id="A0A7W4YGF8"/>
<evidence type="ECO:0000259" key="2">
    <source>
        <dbReference type="PROSITE" id="PS50263"/>
    </source>
</evidence>
<dbReference type="PROSITE" id="PS50263">
    <property type="entry name" value="CN_HYDROLASE"/>
    <property type="match status" value="1"/>
</dbReference>
<accession>A0A7W4YGF8</accession>
<dbReference type="RefSeq" id="WP_183624921.1">
    <property type="nucleotide sequence ID" value="NZ_JACHWJ010000003.1"/>
</dbReference>
<protein>
    <submittedName>
        <fullName evidence="3">Putative amidohydrolase</fullName>
    </submittedName>
</protein>
<organism evidence="3 4">
    <name type="scientific">Pseudoclavibacter helvolus</name>
    <dbReference type="NCBI Taxonomy" id="255205"/>
    <lineage>
        <taxon>Bacteria</taxon>
        <taxon>Bacillati</taxon>
        <taxon>Actinomycetota</taxon>
        <taxon>Actinomycetes</taxon>
        <taxon>Micrococcales</taxon>
        <taxon>Microbacteriaceae</taxon>
        <taxon>Pseudoclavibacter</taxon>
    </lineage>
</organism>
<keyword evidence="4" id="KW-1185">Reference proteome</keyword>
<gene>
    <name evidence="3" type="ORF">FHX72_002166</name>
</gene>
<evidence type="ECO:0000256" key="1">
    <source>
        <dbReference type="ARBA" id="ARBA00010613"/>
    </source>
</evidence>
<name>A0A7W4YGF8_9MICO</name>
<dbReference type="SUPFAM" id="SSF56317">
    <property type="entry name" value="Carbon-nitrogen hydrolase"/>
    <property type="match status" value="1"/>
</dbReference>
<evidence type="ECO:0000313" key="3">
    <source>
        <dbReference type="EMBL" id="MBB2958021.1"/>
    </source>
</evidence>
<sequence>MTSNPSLTVAVAQMAPTVDAEVNLQTIARLTAEANADGARLVVFPEEAMILASDVPDLQTAVADAWPKFVARLSALATEHDVWLIAGGYEDNSSPRPFNTLVVIDPTGAIIDSYRKLHLYDAFSYRESDYVTSGTEMPPVVMIEGVAVGLVNCYDIRFPELSRDLVTRGADALAVSAAWVAGLRKEEHWSTLLRARAIENTCWVLAASTSSEDCIGQSSIIDPLGTARASLGPRGDGVIHQVISLDETAAVRHTVPSLANRRIISTVTIEQEA</sequence>
<dbReference type="GO" id="GO:0016787">
    <property type="term" value="F:hydrolase activity"/>
    <property type="evidence" value="ECO:0007669"/>
    <property type="project" value="UniProtKB-KW"/>
</dbReference>
<dbReference type="EMBL" id="JACHWJ010000003">
    <property type="protein sequence ID" value="MBB2958021.1"/>
    <property type="molecule type" value="Genomic_DNA"/>
</dbReference>
<feature type="domain" description="CN hydrolase" evidence="2">
    <location>
        <begin position="7"/>
        <end position="245"/>
    </location>
</feature>
<dbReference type="Proteomes" id="UP000545286">
    <property type="component" value="Unassembled WGS sequence"/>
</dbReference>
<dbReference type="PANTHER" id="PTHR23088:SF27">
    <property type="entry name" value="DEAMINATED GLUTATHIONE AMIDASE"/>
    <property type="match status" value="1"/>
</dbReference>
<dbReference type="InterPro" id="IPR036526">
    <property type="entry name" value="C-N_Hydrolase_sf"/>
</dbReference>
<dbReference type="CDD" id="cd07581">
    <property type="entry name" value="nitrilase_3"/>
    <property type="match status" value="1"/>
</dbReference>
<keyword evidence="3" id="KW-0378">Hydrolase</keyword>
<reference evidence="3 4" key="1">
    <citation type="submission" date="2020-08" db="EMBL/GenBank/DDBJ databases">
        <title>Sequencing the genomes of 1000 actinobacteria strains.</title>
        <authorList>
            <person name="Klenk H.-P."/>
        </authorList>
    </citation>
    <scope>NUCLEOTIDE SEQUENCE [LARGE SCALE GENOMIC DNA]</scope>
    <source>
        <strain evidence="3 4">DSM 20419</strain>
    </source>
</reference>
<comment type="caution">
    <text evidence="3">The sequence shown here is derived from an EMBL/GenBank/DDBJ whole genome shotgun (WGS) entry which is preliminary data.</text>
</comment>
<evidence type="ECO:0000313" key="4">
    <source>
        <dbReference type="Proteomes" id="UP000545286"/>
    </source>
</evidence>
<dbReference type="InterPro" id="IPR003010">
    <property type="entry name" value="C-N_Hydrolase"/>
</dbReference>
<proteinExistence type="inferred from homology"/>
<dbReference type="Pfam" id="PF00795">
    <property type="entry name" value="CN_hydrolase"/>
    <property type="match status" value="1"/>
</dbReference>
<dbReference type="PANTHER" id="PTHR23088">
    <property type="entry name" value="NITRILASE-RELATED"/>
    <property type="match status" value="1"/>
</dbReference>
<comment type="similarity">
    <text evidence="1">Belongs to the carbon-nitrogen hydrolase superfamily. NIT1/NIT2 family.</text>
</comment>
<dbReference type="Gene3D" id="3.60.110.10">
    <property type="entry name" value="Carbon-nitrogen hydrolase"/>
    <property type="match status" value="1"/>
</dbReference>